<dbReference type="PANTHER" id="PTHR33069:SF3">
    <property type="entry name" value="DYNEIN HEAVY CHAIN TAIL DOMAIN-CONTAINING PROTEIN"/>
    <property type="match status" value="1"/>
</dbReference>
<protein>
    <submittedName>
        <fullName evidence="1">Uncharacterized protein</fullName>
    </submittedName>
</protein>
<organism evidence="1 2">
    <name type="scientific">Puccinia striiformis</name>
    <dbReference type="NCBI Taxonomy" id="27350"/>
    <lineage>
        <taxon>Eukaryota</taxon>
        <taxon>Fungi</taxon>
        <taxon>Dikarya</taxon>
        <taxon>Basidiomycota</taxon>
        <taxon>Pucciniomycotina</taxon>
        <taxon>Pucciniomycetes</taxon>
        <taxon>Pucciniales</taxon>
        <taxon>Pucciniaceae</taxon>
        <taxon>Puccinia</taxon>
    </lineage>
</organism>
<dbReference type="VEuPathDB" id="FungiDB:PSTT_07218"/>
<comment type="caution">
    <text evidence="1">The sequence shown here is derived from an EMBL/GenBank/DDBJ whole genome shotgun (WGS) entry which is preliminary data.</text>
</comment>
<name>A0A2S4WA25_9BASI</name>
<keyword evidence="2" id="KW-1185">Reference proteome</keyword>
<dbReference type="PANTHER" id="PTHR33069">
    <property type="entry name" value="CHROMOSOME 7, WHOLE GENOME SHOTGUN SEQUENCE-RELATED"/>
    <property type="match status" value="1"/>
</dbReference>
<dbReference type="VEuPathDB" id="FungiDB:PSHT_05621"/>
<accession>A0A2S4WA25</accession>
<gene>
    <name evidence="1" type="ORF">PSHT_05621</name>
</gene>
<reference evidence="2" key="3">
    <citation type="journal article" date="2018" name="Mol. Plant Microbe Interact.">
        <title>Genome sequence resources for the wheat stripe rust pathogen (Puccinia striiformis f. sp. tritici) and the barley stripe rust pathogen (Puccinia striiformis f. sp. hordei).</title>
        <authorList>
            <person name="Xia C."/>
            <person name="Wang M."/>
            <person name="Yin C."/>
            <person name="Cornejo O.E."/>
            <person name="Hulbert S.H."/>
            <person name="Chen X."/>
        </authorList>
    </citation>
    <scope>NUCLEOTIDE SEQUENCE [LARGE SCALE GENOMIC DNA]</scope>
    <source>
        <strain evidence="2">93TX-2</strain>
    </source>
</reference>
<evidence type="ECO:0000313" key="2">
    <source>
        <dbReference type="Proteomes" id="UP000238274"/>
    </source>
</evidence>
<proteinExistence type="predicted"/>
<dbReference type="Proteomes" id="UP000238274">
    <property type="component" value="Unassembled WGS sequence"/>
</dbReference>
<dbReference type="EMBL" id="PKSM01000062">
    <property type="protein sequence ID" value="POW18626.1"/>
    <property type="molecule type" value="Genomic_DNA"/>
</dbReference>
<evidence type="ECO:0000313" key="1">
    <source>
        <dbReference type="EMBL" id="POW18626.1"/>
    </source>
</evidence>
<dbReference type="AlphaFoldDB" id="A0A2S4WA25"/>
<reference evidence="1 2" key="1">
    <citation type="submission" date="2017-12" db="EMBL/GenBank/DDBJ databases">
        <title>Gene loss provides genomic basis for host adaptation in cereal stripe rust fungi.</title>
        <authorList>
            <person name="Xia C."/>
        </authorList>
    </citation>
    <scope>NUCLEOTIDE SEQUENCE [LARGE SCALE GENOMIC DNA]</scope>
    <source>
        <strain evidence="1 2">93TX-2</strain>
    </source>
</reference>
<reference evidence="2" key="2">
    <citation type="journal article" date="2018" name="BMC Genomics">
        <title>Genomic insights into host adaptation between the wheat stripe rust pathogen (Puccinia striiformis f. sp. tritici) and the barley stripe rust pathogen (Puccinia striiformis f. sp. hordei).</title>
        <authorList>
            <person name="Xia C."/>
            <person name="Wang M."/>
            <person name="Yin C."/>
            <person name="Cornejo O.E."/>
            <person name="Hulbert S.H."/>
            <person name="Chen X."/>
        </authorList>
    </citation>
    <scope>NUCLEOTIDE SEQUENCE [LARGE SCALE GENOMIC DNA]</scope>
    <source>
        <strain evidence="2">93TX-2</strain>
    </source>
</reference>
<dbReference type="VEuPathDB" id="FungiDB:PSTT_07219"/>
<sequence length="455" mass="52451">MADSTPEPLAELEYVRLGDLAARGFKRLSERYREPTGQDGDATLSESQTLSIDETIASKEKRLNDLQFHLLPALHLQFADLSNLLRPSCLQVGDLLKFKLHINILCAQGSVYTTANRADDQHLKQLKSVRLHSIRAQFLAAFPFIFLIFCDAFRLLIDLTINPEPYKTSPHFPGDYLIEETFYYIDWTIECIKGSELDLAQCFWRLDLKNFDYMLVDMSDADSEGSDELEYLRMGALAAQGFRRLSEKYREPTDQNRNAILSELDALSIDDATTTSKERLLNDLQYHLLPALRLHLANISRLLTPSYLCVGFESKIKRVLAIQLEIERTIDPIKSHINLLCPERSISATANRADDQHLKQFKSYRLRSLRAQFAEASTFIFRTFVEAFKILEDLIIRPVSYQNMPYFPGDFLIDRAFEYIDSTIECIKGSELDIVQCFWRLELKNFGLMLLDIRD</sequence>